<comment type="caution">
    <text evidence="2">The sequence shown here is derived from an EMBL/GenBank/DDBJ whole genome shotgun (WGS) entry which is preliminary data.</text>
</comment>
<evidence type="ECO:0000313" key="2">
    <source>
        <dbReference type="EMBL" id="CAG9538392.1"/>
    </source>
</evidence>
<gene>
    <name evidence="2" type="ORF">CJOHNSTONI_LOCUS8105</name>
</gene>
<dbReference type="Proteomes" id="UP000746747">
    <property type="component" value="Unassembled WGS sequence"/>
</dbReference>
<reference evidence="2" key="1">
    <citation type="submission" date="2021-09" db="EMBL/GenBank/DDBJ databases">
        <authorList>
            <consortium name="Pathogen Informatics"/>
        </authorList>
    </citation>
    <scope>NUCLEOTIDE SEQUENCE</scope>
</reference>
<protein>
    <submittedName>
        <fullName evidence="2">Uncharacterized protein</fullName>
    </submittedName>
</protein>
<dbReference type="EMBL" id="CAKAEH010001652">
    <property type="protein sequence ID" value="CAG9538392.1"/>
    <property type="molecule type" value="Genomic_DNA"/>
</dbReference>
<keyword evidence="3" id="KW-1185">Reference proteome</keyword>
<proteinExistence type="predicted"/>
<evidence type="ECO:0000313" key="3">
    <source>
        <dbReference type="Proteomes" id="UP000746747"/>
    </source>
</evidence>
<feature type="chain" id="PRO_5035169546" evidence="1">
    <location>
        <begin position="18"/>
        <end position="151"/>
    </location>
</feature>
<sequence length="151" mass="17853">MFLQWLLWYTVAIAVSATEFDSWRKIGSRIPWYLSSTSGSHTFTNYDSNGWKPYSIIDDGLPHHQMTTYNQNSASQLLGNGELLWNIRNVLQKLSSQININDLHPIWNSIKNGELSKKIEMFLQQQQQERQSQNNGYDTLWKERRRFMPQR</sequence>
<dbReference type="AlphaFoldDB" id="A0A8J2PX14"/>
<keyword evidence="1" id="KW-0732">Signal</keyword>
<feature type="signal peptide" evidence="1">
    <location>
        <begin position="1"/>
        <end position="17"/>
    </location>
</feature>
<accession>A0A8J2PX14</accession>
<dbReference type="OrthoDB" id="5820574at2759"/>
<organism evidence="2 3">
    <name type="scientific">Cercopithifilaria johnstoni</name>
    <dbReference type="NCBI Taxonomy" id="2874296"/>
    <lineage>
        <taxon>Eukaryota</taxon>
        <taxon>Metazoa</taxon>
        <taxon>Ecdysozoa</taxon>
        <taxon>Nematoda</taxon>
        <taxon>Chromadorea</taxon>
        <taxon>Rhabditida</taxon>
        <taxon>Spirurina</taxon>
        <taxon>Spiruromorpha</taxon>
        <taxon>Filarioidea</taxon>
        <taxon>Onchocercidae</taxon>
        <taxon>Cercopithifilaria</taxon>
    </lineage>
</organism>
<name>A0A8J2PX14_9BILA</name>
<evidence type="ECO:0000256" key="1">
    <source>
        <dbReference type="SAM" id="SignalP"/>
    </source>
</evidence>